<name>A0A9Q5ZGC8_NOSLI</name>
<accession>A0A9Q5ZGC8</accession>
<evidence type="ECO:0008006" key="3">
    <source>
        <dbReference type="Google" id="ProtNLM"/>
    </source>
</evidence>
<reference evidence="1 2" key="1">
    <citation type="submission" date="2015-02" db="EMBL/GenBank/DDBJ databases">
        <title>Nostoc linckia genome annotation.</title>
        <authorList>
            <person name="Zhou Z."/>
        </authorList>
    </citation>
    <scope>NUCLEOTIDE SEQUENCE [LARGE SCALE GENOMIC DNA]</scope>
    <source>
        <strain evidence="2">z8</strain>
    </source>
</reference>
<evidence type="ECO:0000313" key="2">
    <source>
        <dbReference type="Proteomes" id="UP000222310"/>
    </source>
</evidence>
<evidence type="ECO:0000313" key="1">
    <source>
        <dbReference type="EMBL" id="PHK06741.1"/>
    </source>
</evidence>
<dbReference type="GeneID" id="57094298"/>
<dbReference type="AlphaFoldDB" id="A0A9Q5ZGC8"/>
<protein>
    <recommendedName>
        <fullName evidence="3">Helix-turn-helix domain-containing protein</fullName>
    </recommendedName>
</protein>
<dbReference type="EMBL" id="LAHD01000005">
    <property type="protein sequence ID" value="PHK06741.1"/>
    <property type="molecule type" value="Genomic_DNA"/>
</dbReference>
<gene>
    <name evidence="1" type="ORF">VF08_03120</name>
</gene>
<comment type="caution">
    <text evidence="1">The sequence shown here is derived from an EMBL/GenBank/DDBJ whole genome shotgun (WGS) entry which is preliminary data.</text>
</comment>
<dbReference type="RefSeq" id="WP_099066524.1">
    <property type="nucleotide sequence ID" value="NZ_LAHD01000005.1"/>
</dbReference>
<dbReference type="Proteomes" id="UP000222310">
    <property type="component" value="Unassembled WGS sequence"/>
</dbReference>
<organism evidence="1 2">
    <name type="scientific">Nostoc linckia z8</name>
    <dbReference type="NCBI Taxonomy" id="1628746"/>
    <lineage>
        <taxon>Bacteria</taxon>
        <taxon>Bacillati</taxon>
        <taxon>Cyanobacteriota</taxon>
        <taxon>Cyanophyceae</taxon>
        <taxon>Nostocales</taxon>
        <taxon>Nostocaceae</taxon>
        <taxon>Nostoc</taxon>
    </lineage>
</organism>
<proteinExistence type="predicted"/>
<sequence>MDNSTIAQLKELAPDLLQGKIPSPCPVTAQRAIALLEILKDGNWHTATEMGKRLGIAPKYVNDILRACSQSWALASSTKNGWMLVREDSVMIV</sequence>